<proteinExistence type="predicted"/>
<organism evidence="1">
    <name type="scientific">Sesamum latifolium</name>
    <dbReference type="NCBI Taxonomy" id="2727402"/>
    <lineage>
        <taxon>Eukaryota</taxon>
        <taxon>Viridiplantae</taxon>
        <taxon>Streptophyta</taxon>
        <taxon>Embryophyta</taxon>
        <taxon>Tracheophyta</taxon>
        <taxon>Spermatophyta</taxon>
        <taxon>Magnoliopsida</taxon>
        <taxon>eudicotyledons</taxon>
        <taxon>Gunneridae</taxon>
        <taxon>Pentapetalae</taxon>
        <taxon>asterids</taxon>
        <taxon>lamiids</taxon>
        <taxon>Lamiales</taxon>
        <taxon>Pedaliaceae</taxon>
        <taxon>Sesamum</taxon>
    </lineage>
</organism>
<evidence type="ECO:0000313" key="1">
    <source>
        <dbReference type="EMBL" id="KAL0452673.1"/>
    </source>
</evidence>
<dbReference type="EMBL" id="JACGWN010000004">
    <property type="protein sequence ID" value="KAL0452673.1"/>
    <property type="molecule type" value="Genomic_DNA"/>
</dbReference>
<name>A0AAW2XFW6_9LAMI</name>
<sequence>MGRRNAAAIRLVCVPETRHSEGRVEVLPDVGNYPIGDGPGVNPGNGAGLVEALGEDGGAKGGDAVGQKAEAGVLFAGEEAHQKLVGGGTMEPPLEVGGENLLDSVGASAVQGVIQGAHHPSVEVSLQRFLSYRQLLNQMN</sequence>
<accession>A0AAW2XFW6</accession>
<gene>
    <name evidence="1" type="ORF">Slati_1245400</name>
</gene>
<comment type="caution">
    <text evidence="1">The sequence shown here is derived from an EMBL/GenBank/DDBJ whole genome shotgun (WGS) entry which is preliminary data.</text>
</comment>
<protein>
    <submittedName>
        <fullName evidence="1">Uncharacterized protein</fullName>
    </submittedName>
</protein>
<reference evidence="1" key="2">
    <citation type="journal article" date="2024" name="Plant">
        <title>Genomic evolution and insights into agronomic trait innovations of Sesamum species.</title>
        <authorList>
            <person name="Miao H."/>
            <person name="Wang L."/>
            <person name="Qu L."/>
            <person name="Liu H."/>
            <person name="Sun Y."/>
            <person name="Le M."/>
            <person name="Wang Q."/>
            <person name="Wei S."/>
            <person name="Zheng Y."/>
            <person name="Lin W."/>
            <person name="Duan Y."/>
            <person name="Cao H."/>
            <person name="Xiong S."/>
            <person name="Wang X."/>
            <person name="Wei L."/>
            <person name="Li C."/>
            <person name="Ma Q."/>
            <person name="Ju M."/>
            <person name="Zhao R."/>
            <person name="Li G."/>
            <person name="Mu C."/>
            <person name="Tian Q."/>
            <person name="Mei H."/>
            <person name="Zhang T."/>
            <person name="Gao T."/>
            <person name="Zhang H."/>
        </authorList>
    </citation>
    <scope>NUCLEOTIDE SEQUENCE</scope>
    <source>
        <strain evidence="1">KEN1</strain>
    </source>
</reference>
<dbReference type="AlphaFoldDB" id="A0AAW2XFW6"/>
<reference evidence="1" key="1">
    <citation type="submission" date="2020-06" db="EMBL/GenBank/DDBJ databases">
        <authorList>
            <person name="Li T."/>
            <person name="Hu X."/>
            <person name="Zhang T."/>
            <person name="Song X."/>
            <person name="Zhang H."/>
            <person name="Dai N."/>
            <person name="Sheng W."/>
            <person name="Hou X."/>
            <person name="Wei L."/>
        </authorList>
    </citation>
    <scope>NUCLEOTIDE SEQUENCE</scope>
    <source>
        <strain evidence="1">KEN1</strain>
        <tissue evidence="1">Leaf</tissue>
    </source>
</reference>